<evidence type="ECO:0000256" key="2">
    <source>
        <dbReference type="SAM" id="Phobius"/>
    </source>
</evidence>
<dbReference type="InterPro" id="IPR026913">
    <property type="entry name" value="METTL24"/>
</dbReference>
<name>V4A3I6_LOTGI</name>
<dbReference type="CTD" id="20248591"/>
<feature type="transmembrane region" description="Helical" evidence="2">
    <location>
        <begin position="6"/>
        <end position="24"/>
    </location>
</feature>
<evidence type="ECO:0000313" key="4">
    <source>
        <dbReference type="EMBL" id="ESO98408.1"/>
    </source>
</evidence>
<dbReference type="HOGENOM" id="CLU_046197_0_0_1"/>
<protein>
    <recommendedName>
        <fullName evidence="3">Methyltransferase domain-containing protein</fullName>
    </recommendedName>
</protein>
<keyword evidence="5" id="KW-1185">Reference proteome</keyword>
<gene>
    <name evidence="4" type="ORF">LOTGIDRAFT_231447</name>
</gene>
<dbReference type="PANTHER" id="PTHR32026:SF10">
    <property type="entry name" value="METHYLTRANSFERASE-LIKE PROTEIN 24-RELATED"/>
    <property type="match status" value="1"/>
</dbReference>
<dbReference type="EMBL" id="KB201262">
    <property type="protein sequence ID" value="ESO98408.1"/>
    <property type="molecule type" value="Genomic_DNA"/>
</dbReference>
<dbReference type="RefSeq" id="XP_009051097.1">
    <property type="nucleotide sequence ID" value="XM_009052849.1"/>
</dbReference>
<dbReference type="GeneID" id="20248591"/>
<sequence>MNFLRSLYILLIAFFIFVFLFVQYQPLRYLQTKSVDREATEMKKEKDSMLQEMKKEKDSMLQELKKEKENRQKQMKDQNEDMTKKITITKPKEPTVPQNIGVKDLCTLLDKGIQVDSWWKYVCLIERNIDKPLGYNCKNAKNMGNWKVCFDEKYSPIRPDKPCLVYSFGIAWDFTFDIAMAKEGCEVYSFDPRKPQVWKTRTLRSVMKMLHHENRVIDVLKFDIELAEWKVMINIIKDGMLPQIRQLLTEWHIFPGAPKRDELKTFYEMHRDLPSHGLETFFKTGHARQHSDLLKFNSQAESCYINVKFTDSK</sequence>
<proteinExistence type="predicted"/>
<dbReference type="PANTHER" id="PTHR32026">
    <property type="entry name" value="METHYLTRANSFERASE-LIKE PROTEIN 24"/>
    <property type="match status" value="1"/>
</dbReference>
<dbReference type="KEGG" id="lgi:LOTGIDRAFT_231447"/>
<dbReference type="OrthoDB" id="10006218at2759"/>
<feature type="domain" description="Methyltransferase" evidence="3">
    <location>
        <begin position="200"/>
        <end position="271"/>
    </location>
</feature>
<keyword evidence="2" id="KW-1133">Transmembrane helix</keyword>
<dbReference type="InterPro" id="IPR025714">
    <property type="entry name" value="Methyltranfer_dom"/>
</dbReference>
<dbReference type="Pfam" id="PF13383">
    <property type="entry name" value="Methyltransf_22"/>
    <property type="match status" value="1"/>
</dbReference>
<reference evidence="4 5" key="1">
    <citation type="journal article" date="2013" name="Nature">
        <title>Insights into bilaterian evolution from three spiralian genomes.</title>
        <authorList>
            <person name="Simakov O."/>
            <person name="Marletaz F."/>
            <person name="Cho S.J."/>
            <person name="Edsinger-Gonzales E."/>
            <person name="Havlak P."/>
            <person name="Hellsten U."/>
            <person name="Kuo D.H."/>
            <person name="Larsson T."/>
            <person name="Lv J."/>
            <person name="Arendt D."/>
            <person name="Savage R."/>
            <person name="Osoegawa K."/>
            <person name="de Jong P."/>
            <person name="Grimwood J."/>
            <person name="Chapman J.A."/>
            <person name="Shapiro H."/>
            <person name="Aerts A."/>
            <person name="Otillar R.P."/>
            <person name="Terry A.Y."/>
            <person name="Boore J.L."/>
            <person name="Grigoriev I.V."/>
            <person name="Lindberg D.R."/>
            <person name="Seaver E.C."/>
            <person name="Weisblat D.A."/>
            <person name="Putnam N.H."/>
            <person name="Rokhsar D.S."/>
        </authorList>
    </citation>
    <scope>NUCLEOTIDE SEQUENCE [LARGE SCALE GENOMIC DNA]</scope>
</reference>
<evidence type="ECO:0000259" key="3">
    <source>
        <dbReference type="Pfam" id="PF13383"/>
    </source>
</evidence>
<organism evidence="4 5">
    <name type="scientific">Lottia gigantea</name>
    <name type="common">Giant owl limpet</name>
    <dbReference type="NCBI Taxonomy" id="225164"/>
    <lineage>
        <taxon>Eukaryota</taxon>
        <taxon>Metazoa</taxon>
        <taxon>Spiralia</taxon>
        <taxon>Lophotrochozoa</taxon>
        <taxon>Mollusca</taxon>
        <taxon>Gastropoda</taxon>
        <taxon>Patellogastropoda</taxon>
        <taxon>Lottioidea</taxon>
        <taxon>Lottiidae</taxon>
        <taxon>Lottia</taxon>
    </lineage>
</organism>
<keyword evidence="1" id="KW-0175">Coiled coil</keyword>
<keyword evidence="2" id="KW-0812">Transmembrane</keyword>
<dbReference type="Proteomes" id="UP000030746">
    <property type="component" value="Unassembled WGS sequence"/>
</dbReference>
<evidence type="ECO:0000313" key="5">
    <source>
        <dbReference type="Proteomes" id="UP000030746"/>
    </source>
</evidence>
<accession>V4A3I6</accession>
<evidence type="ECO:0000256" key="1">
    <source>
        <dbReference type="SAM" id="Coils"/>
    </source>
</evidence>
<dbReference type="AlphaFoldDB" id="V4A3I6"/>
<feature type="coiled-coil region" evidence="1">
    <location>
        <begin position="39"/>
        <end position="85"/>
    </location>
</feature>
<keyword evidence="2" id="KW-0472">Membrane</keyword>